<feature type="domain" description="3'-5' exonuclease" evidence="1">
    <location>
        <begin position="2"/>
        <end position="43"/>
    </location>
</feature>
<evidence type="ECO:0000313" key="2">
    <source>
        <dbReference type="Proteomes" id="UP000887574"/>
    </source>
</evidence>
<reference evidence="3" key="1">
    <citation type="submission" date="2022-11" db="UniProtKB">
        <authorList>
            <consortium name="WormBaseParasite"/>
        </authorList>
    </citation>
    <scope>IDENTIFICATION</scope>
</reference>
<dbReference type="SUPFAM" id="SSF53098">
    <property type="entry name" value="Ribonuclease H-like"/>
    <property type="match status" value="1"/>
</dbReference>
<dbReference type="InterPro" id="IPR036397">
    <property type="entry name" value="RNaseH_sf"/>
</dbReference>
<dbReference type="Proteomes" id="UP000887574">
    <property type="component" value="Unplaced"/>
</dbReference>
<dbReference type="GO" id="GO:0008408">
    <property type="term" value="F:3'-5' exonuclease activity"/>
    <property type="evidence" value="ECO:0007669"/>
    <property type="project" value="InterPro"/>
</dbReference>
<name>A0A915E8L0_9BILA</name>
<sequence length="77" mass="8846">MDLDKSEKLGNWVQRPLRLEQKKYAAMDAYALVGCFEKIASRLICMTNIELLASLQKNALLGFDEKKDLKNNSQERV</sequence>
<dbReference type="Gene3D" id="3.30.420.10">
    <property type="entry name" value="Ribonuclease H-like superfamily/Ribonuclease H"/>
    <property type="match status" value="1"/>
</dbReference>
<dbReference type="Pfam" id="PF01612">
    <property type="entry name" value="DNA_pol_A_exo1"/>
    <property type="match status" value="1"/>
</dbReference>
<dbReference type="WBParaSite" id="jg3704">
    <property type="protein sequence ID" value="jg3704"/>
    <property type="gene ID" value="jg3704"/>
</dbReference>
<dbReference type="GO" id="GO:0003676">
    <property type="term" value="F:nucleic acid binding"/>
    <property type="evidence" value="ECO:0007669"/>
    <property type="project" value="InterPro"/>
</dbReference>
<dbReference type="GO" id="GO:0006139">
    <property type="term" value="P:nucleobase-containing compound metabolic process"/>
    <property type="evidence" value="ECO:0007669"/>
    <property type="project" value="InterPro"/>
</dbReference>
<dbReference type="InterPro" id="IPR002562">
    <property type="entry name" value="3'-5'_exonuclease_dom"/>
</dbReference>
<evidence type="ECO:0000313" key="3">
    <source>
        <dbReference type="WBParaSite" id="jg3704"/>
    </source>
</evidence>
<dbReference type="AlphaFoldDB" id="A0A915E8L0"/>
<protein>
    <submittedName>
        <fullName evidence="3">3'-5' exonuclease domain-containing protein</fullName>
    </submittedName>
</protein>
<accession>A0A915E8L0</accession>
<dbReference type="InterPro" id="IPR012337">
    <property type="entry name" value="RNaseH-like_sf"/>
</dbReference>
<evidence type="ECO:0000259" key="1">
    <source>
        <dbReference type="Pfam" id="PF01612"/>
    </source>
</evidence>
<organism evidence="2 3">
    <name type="scientific">Ditylenchus dipsaci</name>
    <dbReference type="NCBI Taxonomy" id="166011"/>
    <lineage>
        <taxon>Eukaryota</taxon>
        <taxon>Metazoa</taxon>
        <taxon>Ecdysozoa</taxon>
        <taxon>Nematoda</taxon>
        <taxon>Chromadorea</taxon>
        <taxon>Rhabditida</taxon>
        <taxon>Tylenchina</taxon>
        <taxon>Tylenchomorpha</taxon>
        <taxon>Sphaerularioidea</taxon>
        <taxon>Anguinidae</taxon>
        <taxon>Anguininae</taxon>
        <taxon>Ditylenchus</taxon>
    </lineage>
</organism>
<proteinExistence type="predicted"/>
<keyword evidence="2" id="KW-1185">Reference proteome</keyword>